<feature type="signal peptide" evidence="9">
    <location>
        <begin position="1"/>
        <end position="37"/>
    </location>
</feature>
<evidence type="ECO:0000256" key="4">
    <source>
        <dbReference type="ARBA" id="ARBA00023157"/>
    </source>
</evidence>
<accession>A0A8P4GJP6</accession>
<dbReference type="PANTHER" id="PTHR24100:SF151">
    <property type="entry name" value="ICOS LIGAND"/>
    <property type="match status" value="1"/>
</dbReference>
<evidence type="ECO:0000256" key="1">
    <source>
        <dbReference type="ARBA" id="ARBA00004370"/>
    </source>
</evidence>
<evidence type="ECO:0000256" key="2">
    <source>
        <dbReference type="ARBA" id="ARBA00022729"/>
    </source>
</evidence>
<dbReference type="PROSITE" id="PS50835">
    <property type="entry name" value="IG_LIKE"/>
    <property type="match status" value="1"/>
</dbReference>
<dbReference type="InterPro" id="IPR003599">
    <property type="entry name" value="Ig_sub"/>
</dbReference>
<keyword evidence="4" id="KW-1015">Disulfide bond</keyword>
<dbReference type="GO" id="GO:0005102">
    <property type="term" value="F:signaling receptor binding"/>
    <property type="evidence" value="ECO:0007669"/>
    <property type="project" value="TreeGrafter"/>
</dbReference>
<dbReference type="SUPFAM" id="SSF48726">
    <property type="entry name" value="Immunoglobulin"/>
    <property type="match status" value="1"/>
</dbReference>
<dbReference type="InterPro" id="IPR013106">
    <property type="entry name" value="Ig_V-set"/>
</dbReference>
<keyword evidence="6" id="KW-0393">Immunoglobulin domain</keyword>
<dbReference type="OMA" id="DANDRWT"/>
<dbReference type="GO" id="GO:0050863">
    <property type="term" value="P:regulation of T cell activation"/>
    <property type="evidence" value="ECO:0007669"/>
    <property type="project" value="UniProtKB-ARBA"/>
</dbReference>
<keyword evidence="5" id="KW-0325">Glycoprotein</keyword>
<evidence type="ECO:0000313" key="12">
    <source>
        <dbReference type="Proteomes" id="UP000694389"/>
    </source>
</evidence>
<evidence type="ECO:0000259" key="10">
    <source>
        <dbReference type="PROSITE" id="PS50835"/>
    </source>
</evidence>
<dbReference type="InterPro" id="IPR013783">
    <property type="entry name" value="Ig-like_fold"/>
</dbReference>
<protein>
    <recommendedName>
        <fullName evidence="10">Ig-like domain-containing protein</fullName>
    </recommendedName>
</protein>
<reference evidence="11" key="2">
    <citation type="submission" date="2025-09" db="UniProtKB">
        <authorList>
            <consortium name="Ensembl"/>
        </authorList>
    </citation>
    <scope>IDENTIFICATION</scope>
</reference>
<keyword evidence="2 9" id="KW-0732">Signal</keyword>
<sequence>MVLSGSFMVHFGSVGSSFALWTLIVCLSSAVWTSSEGQPRVVGSLQPIVAFLGNDVILPCRLQPSLNLEGLTVEWSKPDLKPDPSDRLSRVDYVHLYRDRREDTDMKLQSYVGRTELSKDGLKSGDISLKILNVTLEDGGRYRCFIPKLKGPVKESVVTLVVEPNSVQTTTETPPDDRDLQTPDPNNETNVRAGRSHLGTLIVVVVCVLLVLGGGVGGYLLKHKKQQKVLEYDVA</sequence>
<gene>
    <name evidence="11" type="primary">LOC127359622</name>
</gene>
<organism evidence="11 12">
    <name type="scientific">Dicentrarchus labrax</name>
    <name type="common">European seabass</name>
    <name type="synonym">Morone labrax</name>
    <dbReference type="NCBI Taxonomy" id="13489"/>
    <lineage>
        <taxon>Eukaryota</taxon>
        <taxon>Metazoa</taxon>
        <taxon>Chordata</taxon>
        <taxon>Craniata</taxon>
        <taxon>Vertebrata</taxon>
        <taxon>Euteleostomi</taxon>
        <taxon>Actinopterygii</taxon>
        <taxon>Neopterygii</taxon>
        <taxon>Teleostei</taxon>
        <taxon>Neoteleostei</taxon>
        <taxon>Acanthomorphata</taxon>
        <taxon>Eupercaria</taxon>
        <taxon>Moronidae</taxon>
        <taxon>Dicentrarchus</taxon>
    </lineage>
</organism>
<comment type="subcellular location">
    <subcellularLocation>
        <location evidence="1">Membrane</location>
    </subcellularLocation>
</comment>
<evidence type="ECO:0000256" key="8">
    <source>
        <dbReference type="SAM" id="Phobius"/>
    </source>
</evidence>
<reference evidence="11" key="1">
    <citation type="submission" date="2025-08" db="UniProtKB">
        <authorList>
            <consortium name="Ensembl"/>
        </authorList>
    </citation>
    <scope>IDENTIFICATION</scope>
</reference>
<dbReference type="FunFam" id="2.60.40.10:FF:000142">
    <property type="entry name" value="V-set domain-containing T-cell activation inhibitor 1"/>
    <property type="match status" value="1"/>
</dbReference>
<dbReference type="GeneID" id="127359622"/>
<feature type="transmembrane region" description="Helical" evidence="8">
    <location>
        <begin position="198"/>
        <end position="221"/>
    </location>
</feature>
<dbReference type="InterPro" id="IPR036179">
    <property type="entry name" value="Ig-like_dom_sf"/>
</dbReference>
<evidence type="ECO:0000256" key="7">
    <source>
        <dbReference type="SAM" id="MobiDB-lite"/>
    </source>
</evidence>
<name>A0A8P4GJP6_DICLA</name>
<evidence type="ECO:0000256" key="6">
    <source>
        <dbReference type="ARBA" id="ARBA00023319"/>
    </source>
</evidence>
<keyword evidence="12" id="KW-1185">Reference proteome</keyword>
<feature type="domain" description="Ig-like" evidence="10">
    <location>
        <begin position="39"/>
        <end position="159"/>
    </location>
</feature>
<dbReference type="Gene3D" id="2.60.40.10">
    <property type="entry name" value="Immunoglobulins"/>
    <property type="match status" value="1"/>
</dbReference>
<dbReference type="SMART" id="SM00406">
    <property type="entry name" value="IGv"/>
    <property type="match status" value="1"/>
</dbReference>
<dbReference type="RefSeq" id="XP_051249554.1">
    <property type="nucleotide sequence ID" value="XM_051393594.1"/>
</dbReference>
<evidence type="ECO:0000256" key="9">
    <source>
        <dbReference type="SAM" id="SignalP"/>
    </source>
</evidence>
<dbReference type="InterPro" id="IPR007110">
    <property type="entry name" value="Ig-like_dom"/>
</dbReference>
<keyword evidence="8" id="KW-1133">Transmembrane helix</keyword>
<evidence type="ECO:0000256" key="5">
    <source>
        <dbReference type="ARBA" id="ARBA00023180"/>
    </source>
</evidence>
<dbReference type="InterPro" id="IPR050504">
    <property type="entry name" value="IgSF_BTN/MOG"/>
</dbReference>
<dbReference type="GO" id="GO:0001817">
    <property type="term" value="P:regulation of cytokine production"/>
    <property type="evidence" value="ECO:0007669"/>
    <property type="project" value="TreeGrafter"/>
</dbReference>
<feature type="chain" id="PRO_5035860060" description="Ig-like domain-containing protein" evidence="9">
    <location>
        <begin position="38"/>
        <end position="235"/>
    </location>
</feature>
<keyword evidence="8" id="KW-0812">Transmembrane</keyword>
<dbReference type="Proteomes" id="UP000694389">
    <property type="component" value="Unassembled WGS sequence"/>
</dbReference>
<evidence type="ECO:0000313" key="11">
    <source>
        <dbReference type="Ensembl" id="ENSDLAP00005078294.1"/>
    </source>
</evidence>
<dbReference type="GO" id="GO:1903037">
    <property type="term" value="P:regulation of leukocyte cell-cell adhesion"/>
    <property type="evidence" value="ECO:0007669"/>
    <property type="project" value="UniProtKB-ARBA"/>
</dbReference>
<dbReference type="GO" id="GO:0009897">
    <property type="term" value="C:external side of plasma membrane"/>
    <property type="evidence" value="ECO:0007669"/>
    <property type="project" value="TreeGrafter"/>
</dbReference>
<dbReference type="AlphaFoldDB" id="A0A8P4GJP6"/>
<evidence type="ECO:0000256" key="3">
    <source>
        <dbReference type="ARBA" id="ARBA00023136"/>
    </source>
</evidence>
<dbReference type="GeneTree" id="ENSGT01050000244843"/>
<feature type="region of interest" description="Disordered" evidence="7">
    <location>
        <begin position="165"/>
        <end position="192"/>
    </location>
</feature>
<dbReference type="OrthoDB" id="9898017at2759"/>
<keyword evidence="3 8" id="KW-0472">Membrane</keyword>
<dbReference type="GO" id="GO:0050852">
    <property type="term" value="P:T cell receptor signaling pathway"/>
    <property type="evidence" value="ECO:0007669"/>
    <property type="project" value="TreeGrafter"/>
</dbReference>
<dbReference type="Pfam" id="PF07686">
    <property type="entry name" value="V-set"/>
    <property type="match status" value="1"/>
</dbReference>
<dbReference type="Ensembl" id="ENSDLAT00005083506.1">
    <property type="protein sequence ID" value="ENSDLAP00005078294.1"/>
    <property type="gene ID" value="ENSDLAG00005028171.1"/>
</dbReference>
<proteinExistence type="predicted"/>
<dbReference type="PANTHER" id="PTHR24100">
    <property type="entry name" value="BUTYROPHILIN"/>
    <property type="match status" value="1"/>
</dbReference>
<dbReference type="SMART" id="SM00409">
    <property type="entry name" value="IG"/>
    <property type="match status" value="1"/>
</dbReference>